<name>A0ABT4USQ3_9PSEU</name>
<gene>
    <name evidence="8" type="ORF">OU415_04455</name>
</gene>
<comment type="cofactor">
    <cofactor evidence="1 6">
        <name>pyridoxal 5'-phosphate</name>
        <dbReference type="ChEBI" id="CHEBI:597326"/>
    </cofactor>
</comment>
<comment type="caution">
    <text evidence="8">The sequence shown here is derived from an EMBL/GenBank/DDBJ whole genome shotgun (WGS) entry which is preliminary data.</text>
</comment>
<keyword evidence="3 6" id="KW-0032">Aminotransferase</keyword>
<dbReference type="InterPro" id="IPR015424">
    <property type="entry name" value="PyrdxlP-dep_Trfase"/>
</dbReference>
<sequence length="425" mass="45279">MVAHSATLAINERLAARRAAGEQVVHLGFGEAGLPVLPSVADVLRDAAGRNGYGPVVGDARVREAAAGYFTRRDLPTAADQIVTAPGSKALLYALIAALPGDVVLPRPSWVTYAAQAALTGKRVLWVDVAEEAGGVPDPDLLADALTRSRREGGNPGVLVLTLPDNPTGTVAPAELIKRVCAIAEEHDLAVISDEIYRDVAYQPEKVISPAVHIPDRCFVTGGLSKSMALGGWRIGFARFPTGELGTRTLDTVIGLASEVWSSLAAPMQEVTAHVLDEPAEVTAHIASSRALHEAVSTAVHHEFTAVGASCRKPTAAFYLYPDFSPLAADLAEHGIEGADAVADHLLDHHGIGVLTGSAFGDDPTAPRFRVATSLLYGDTDEQRWEALRSADPVALPWIDNALNRIRTALESFRRYDARRTVRRR</sequence>
<dbReference type="PANTHER" id="PTHR46383">
    <property type="entry name" value="ASPARTATE AMINOTRANSFERASE"/>
    <property type="match status" value="1"/>
</dbReference>
<evidence type="ECO:0000256" key="2">
    <source>
        <dbReference type="ARBA" id="ARBA00007441"/>
    </source>
</evidence>
<dbReference type="Pfam" id="PF00155">
    <property type="entry name" value="Aminotran_1_2"/>
    <property type="match status" value="1"/>
</dbReference>
<dbReference type="EMBL" id="JAQGLA010000004">
    <property type="protein sequence ID" value="MDA3624679.1"/>
    <property type="molecule type" value="Genomic_DNA"/>
</dbReference>
<dbReference type="CDD" id="cd00609">
    <property type="entry name" value="AAT_like"/>
    <property type="match status" value="1"/>
</dbReference>
<organism evidence="8 9">
    <name type="scientific">Saccharopolyspora oryzae</name>
    <dbReference type="NCBI Taxonomy" id="2997343"/>
    <lineage>
        <taxon>Bacteria</taxon>
        <taxon>Bacillati</taxon>
        <taxon>Actinomycetota</taxon>
        <taxon>Actinomycetes</taxon>
        <taxon>Pseudonocardiales</taxon>
        <taxon>Pseudonocardiaceae</taxon>
        <taxon>Saccharopolyspora</taxon>
    </lineage>
</organism>
<dbReference type="RefSeq" id="WP_270947247.1">
    <property type="nucleotide sequence ID" value="NZ_JAQGLA010000004.1"/>
</dbReference>
<dbReference type="InterPro" id="IPR004838">
    <property type="entry name" value="NHTrfase_class1_PyrdxlP-BS"/>
</dbReference>
<dbReference type="InterPro" id="IPR004839">
    <property type="entry name" value="Aminotransferase_I/II_large"/>
</dbReference>
<protein>
    <recommendedName>
        <fullName evidence="6">Aminotransferase</fullName>
        <ecNumber evidence="6">2.6.1.-</ecNumber>
    </recommendedName>
</protein>
<evidence type="ECO:0000256" key="6">
    <source>
        <dbReference type="RuleBase" id="RU000481"/>
    </source>
</evidence>
<evidence type="ECO:0000313" key="9">
    <source>
        <dbReference type="Proteomes" id="UP001210380"/>
    </source>
</evidence>
<dbReference type="GO" id="GO:0008483">
    <property type="term" value="F:transaminase activity"/>
    <property type="evidence" value="ECO:0007669"/>
    <property type="project" value="UniProtKB-KW"/>
</dbReference>
<dbReference type="Proteomes" id="UP001210380">
    <property type="component" value="Unassembled WGS sequence"/>
</dbReference>
<evidence type="ECO:0000256" key="1">
    <source>
        <dbReference type="ARBA" id="ARBA00001933"/>
    </source>
</evidence>
<evidence type="ECO:0000313" key="8">
    <source>
        <dbReference type="EMBL" id="MDA3624679.1"/>
    </source>
</evidence>
<comment type="similarity">
    <text evidence="2 6">Belongs to the class-I pyridoxal-phosphate-dependent aminotransferase family.</text>
</comment>
<keyword evidence="5" id="KW-0663">Pyridoxal phosphate</keyword>
<evidence type="ECO:0000256" key="5">
    <source>
        <dbReference type="ARBA" id="ARBA00022898"/>
    </source>
</evidence>
<keyword evidence="4 6" id="KW-0808">Transferase</keyword>
<dbReference type="InterPro" id="IPR050596">
    <property type="entry name" value="AspAT/PAT-like"/>
</dbReference>
<evidence type="ECO:0000256" key="3">
    <source>
        <dbReference type="ARBA" id="ARBA00022576"/>
    </source>
</evidence>
<feature type="domain" description="Aminotransferase class I/classII large" evidence="7">
    <location>
        <begin position="24"/>
        <end position="372"/>
    </location>
</feature>
<keyword evidence="9" id="KW-1185">Reference proteome</keyword>
<dbReference type="InterPro" id="IPR015422">
    <property type="entry name" value="PyrdxlP-dep_Trfase_small"/>
</dbReference>
<dbReference type="InterPro" id="IPR015421">
    <property type="entry name" value="PyrdxlP-dep_Trfase_major"/>
</dbReference>
<dbReference type="Gene3D" id="3.40.640.10">
    <property type="entry name" value="Type I PLP-dependent aspartate aminotransferase-like (Major domain)"/>
    <property type="match status" value="1"/>
</dbReference>
<evidence type="ECO:0000256" key="4">
    <source>
        <dbReference type="ARBA" id="ARBA00022679"/>
    </source>
</evidence>
<reference evidence="8 9" key="1">
    <citation type="submission" date="2022-11" db="EMBL/GenBank/DDBJ databases">
        <title>Draft genome sequence of Saccharopolyspora sp. WRP15-2 isolated from rhizosphere soils of wild rice in Thailand.</title>
        <authorList>
            <person name="Duangmal K."/>
            <person name="Kammanee S."/>
            <person name="Muangham S."/>
        </authorList>
    </citation>
    <scope>NUCLEOTIDE SEQUENCE [LARGE SCALE GENOMIC DNA]</scope>
    <source>
        <strain evidence="8 9">WRP15-2</strain>
    </source>
</reference>
<dbReference type="EC" id="2.6.1.-" evidence="6"/>
<evidence type="ECO:0000259" key="7">
    <source>
        <dbReference type="Pfam" id="PF00155"/>
    </source>
</evidence>
<dbReference type="Gene3D" id="3.90.1150.10">
    <property type="entry name" value="Aspartate Aminotransferase, domain 1"/>
    <property type="match status" value="1"/>
</dbReference>
<dbReference type="SUPFAM" id="SSF53383">
    <property type="entry name" value="PLP-dependent transferases"/>
    <property type="match status" value="1"/>
</dbReference>
<dbReference type="PANTHER" id="PTHR46383:SF1">
    <property type="entry name" value="ASPARTATE AMINOTRANSFERASE"/>
    <property type="match status" value="1"/>
</dbReference>
<proteinExistence type="inferred from homology"/>
<dbReference type="PROSITE" id="PS00105">
    <property type="entry name" value="AA_TRANSFER_CLASS_1"/>
    <property type="match status" value="1"/>
</dbReference>
<accession>A0ABT4USQ3</accession>